<proteinExistence type="predicted"/>
<gene>
    <name evidence="1" type="ORF">WJU22_18330</name>
</gene>
<dbReference type="EMBL" id="CP150096">
    <property type="protein sequence ID" value="WZN44856.1"/>
    <property type="molecule type" value="Genomic_DNA"/>
</dbReference>
<dbReference type="RefSeq" id="WP_341839618.1">
    <property type="nucleotide sequence ID" value="NZ_CP149792.1"/>
</dbReference>
<dbReference type="Proteomes" id="UP001449657">
    <property type="component" value="Chromosome"/>
</dbReference>
<name>A0ABZ2YXZ6_9BACT</name>
<evidence type="ECO:0000313" key="2">
    <source>
        <dbReference type="Proteomes" id="UP001449657"/>
    </source>
</evidence>
<organism evidence="1 2">
    <name type="scientific">Chitinophaga caseinilytica</name>
    <dbReference type="NCBI Taxonomy" id="2267521"/>
    <lineage>
        <taxon>Bacteria</taxon>
        <taxon>Pseudomonadati</taxon>
        <taxon>Bacteroidota</taxon>
        <taxon>Chitinophagia</taxon>
        <taxon>Chitinophagales</taxon>
        <taxon>Chitinophagaceae</taxon>
        <taxon>Chitinophaga</taxon>
    </lineage>
</organism>
<sequence length="60" mass="6652">MKKNLKTAAVLGAGMILGAALGVLYAPYKGAKSRRRIAKWTQDNKDLLMAKIRQPELMHN</sequence>
<evidence type="ECO:0000313" key="1">
    <source>
        <dbReference type="EMBL" id="WZN44856.1"/>
    </source>
</evidence>
<accession>A0ABZ2YXZ6</accession>
<keyword evidence="2" id="KW-1185">Reference proteome</keyword>
<reference evidence="1 2" key="1">
    <citation type="submission" date="2024-03" db="EMBL/GenBank/DDBJ databases">
        <title>Chitinophaga caseinilytica sp. nov., a casein hydrolysing bacterium isolated from forest soil.</title>
        <authorList>
            <person name="Lee D.S."/>
            <person name="Han D.M."/>
            <person name="Baek J.H."/>
            <person name="Choi D.G."/>
            <person name="Jeon J.H."/>
            <person name="Jeon C.O."/>
        </authorList>
    </citation>
    <scope>NUCLEOTIDE SEQUENCE [LARGE SCALE GENOMIC DNA]</scope>
    <source>
        <strain evidence="1 2">KACC 19118</strain>
    </source>
</reference>
<protein>
    <submittedName>
        <fullName evidence="1">YtxH domain-containing protein</fullName>
    </submittedName>
</protein>